<evidence type="ECO:0000256" key="10">
    <source>
        <dbReference type="ARBA" id="ARBA00046318"/>
    </source>
</evidence>
<comment type="cofactor">
    <cofactor evidence="1">
        <name>Mg(2+)</name>
        <dbReference type="ChEBI" id="CHEBI:18420"/>
    </cofactor>
</comment>
<evidence type="ECO:0000313" key="11">
    <source>
        <dbReference type="EMBL" id="PTX74492.1"/>
    </source>
</evidence>
<dbReference type="InterPro" id="IPR004436">
    <property type="entry name" value="Isocitrate_DH_NADP_mono"/>
</dbReference>
<sequence length="729" mass="77385">MSDIIYTKVDEAPELASASFLPVIQKFAAAAGVSVGTKDISLAGRILATFPEHLSEAQQQSDDLAELGRLVKTPDANVIKLPNISASVPQLVAAIKELQSQGFALPDYAEAPETDAEKATRAKYDGIKGSAVNPVLREGNSDRRAAKAVKSFAQNNPHRMGDWSADSQTEVSSMSGGDFFSNEVSATLPQDSTAKIVLETAAGETVLKDGIAYPAGTVVDATFMSAAALKGFLASEIEKTKAAGTLFSLHMKATMMKVSDPIIFGHAVKAFLAPVFDAHGDKMAELGVNPNSGLGDLLTRVEGDAAIMADIEACMAARPPMYMVDSDKGITNLHVSSDVIIDASMPALIRAGGKGWGPDGKEADTNCVIPDNSYAPVYDETIKFFKENGKMNPATAGTVQNIGLMAQKAEEYGSHPTTFEIPEAGTVKMILDDGTVLHSHAVEVGDIWRSASARKAPIEDWVNLAIDRQKAEGCRAIFWLDANRAHDAELITYVKPILEAKGVADKFEIMAPREATRASFETITKGENTIAITGNVLRDYLTDLFPILELATSAKMLSIVKLMNGGGLFETGAGGSAPKHVQQLVEENHLRWDSLGEFCALGESLTFLADSKGNAKARVLGQAVDAATQGILDHGRSPSRKVGEPDNRDSHYWFARYWAEALAAQSDDADLAAHFAPIAKALAEGEAKIIAELAAAQGSPADLGGYFRTDAAKTAAVMRSSATLNSIIG</sequence>
<dbReference type="EC" id="1.1.1.42" evidence="2"/>
<dbReference type="Pfam" id="PF03971">
    <property type="entry name" value="IDH"/>
    <property type="match status" value="1"/>
</dbReference>
<keyword evidence="4" id="KW-0816">Tricarboxylic acid cycle</keyword>
<keyword evidence="8" id="KW-0560">Oxidoreductase</keyword>
<evidence type="ECO:0000256" key="1">
    <source>
        <dbReference type="ARBA" id="ARBA00001946"/>
    </source>
</evidence>
<name>A0A2T6CG64_9RHOB</name>
<dbReference type="SUPFAM" id="SSF53659">
    <property type="entry name" value="Isocitrate/Isopropylmalate dehydrogenase-like"/>
    <property type="match status" value="1"/>
</dbReference>
<dbReference type="Proteomes" id="UP000244092">
    <property type="component" value="Unassembled WGS sequence"/>
</dbReference>
<keyword evidence="5" id="KW-0479">Metal-binding</keyword>
<evidence type="ECO:0000256" key="2">
    <source>
        <dbReference type="ARBA" id="ARBA00013013"/>
    </source>
</evidence>
<evidence type="ECO:0000256" key="3">
    <source>
        <dbReference type="ARBA" id="ARBA00022435"/>
    </source>
</evidence>
<keyword evidence="7" id="KW-0521">NADP</keyword>
<evidence type="ECO:0000313" key="12">
    <source>
        <dbReference type="Proteomes" id="UP000244092"/>
    </source>
</evidence>
<evidence type="ECO:0000256" key="7">
    <source>
        <dbReference type="ARBA" id="ARBA00022857"/>
    </source>
</evidence>
<dbReference type="OrthoDB" id="9807643at2"/>
<dbReference type="GO" id="GO:0004450">
    <property type="term" value="F:isocitrate dehydrogenase (NADP+) activity"/>
    <property type="evidence" value="ECO:0007669"/>
    <property type="project" value="UniProtKB-EC"/>
</dbReference>
<proteinExistence type="inferred from homology"/>
<comment type="catalytic activity">
    <reaction evidence="9">
        <text>D-threo-isocitrate + NADP(+) = 2-oxoglutarate + CO2 + NADPH</text>
        <dbReference type="Rhea" id="RHEA:19629"/>
        <dbReference type="ChEBI" id="CHEBI:15562"/>
        <dbReference type="ChEBI" id="CHEBI:16526"/>
        <dbReference type="ChEBI" id="CHEBI:16810"/>
        <dbReference type="ChEBI" id="CHEBI:57783"/>
        <dbReference type="ChEBI" id="CHEBI:58349"/>
        <dbReference type="EC" id="1.1.1.42"/>
    </reaction>
</comment>
<dbReference type="PANTHER" id="PTHR36999:SF1">
    <property type="entry name" value="ISOCITRATE DEHYDROGENASE (NADP(+))"/>
    <property type="match status" value="1"/>
</dbReference>
<evidence type="ECO:0000256" key="6">
    <source>
        <dbReference type="ARBA" id="ARBA00022842"/>
    </source>
</evidence>
<dbReference type="GO" id="GO:0006099">
    <property type="term" value="P:tricarboxylic acid cycle"/>
    <property type="evidence" value="ECO:0007669"/>
    <property type="project" value="UniProtKB-KW"/>
</dbReference>
<evidence type="ECO:0000256" key="9">
    <source>
        <dbReference type="ARBA" id="ARBA00023554"/>
    </source>
</evidence>
<protein>
    <recommendedName>
        <fullName evidence="2">isocitrate dehydrogenase (NADP(+))</fullName>
        <ecNumber evidence="2">1.1.1.42</ecNumber>
    </recommendedName>
</protein>
<dbReference type="GO" id="GO:0006097">
    <property type="term" value="P:glyoxylate cycle"/>
    <property type="evidence" value="ECO:0007669"/>
    <property type="project" value="UniProtKB-KW"/>
</dbReference>
<comment type="similarity">
    <text evidence="10">Belongs to the monomeric-type IDH family.</text>
</comment>
<dbReference type="AlphaFoldDB" id="A0A2T6CG64"/>
<reference evidence="11 12" key="1">
    <citation type="submission" date="2018-04" db="EMBL/GenBank/DDBJ databases">
        <title>Genomic Encyclopedia of Archaeal and Bacterial Type Strains, Phase II (KMG-II): from individual species to whole genera.</title>
        <authorList>
            <person name="Goeker M."/>
        </authorList>
    </citation>
    <scope>NUCLEOTIDE SEQUENCE [LARGE SCALE GENOMIC DNA]</scope>
    <source>
        <strain evidence="11 12">DSM 12244</strain>
    </source>
</reference>
<dbReference type="NCBIfam" id="TIGR00178">
    <property type="entry name" value="monomer_idh"/>
    <property type="match status" value="1"/>
</dbReference>
<dbReference type="RefSeq" id="WP_025049857.1">
    <property type="nucleotide sequence ID" value="NZ_QBKU01000004.1"/>
</dbReference>
<organism evidence="11 12">
    <name type="scientific">Sulfitobacter mediterraneus</name>
    <dbReference type="NCBI Taxonomy" id="83219"/>
    <lineage>
        <taxon>Bacteria</taxon>
        <taxon>Pseudomonadati</taxon>
        <taxon>Pseudomonadota</taxon>
        <taxon>Alphaproteobacteria</taxon>
        <taxon>Rhodobacterales</taxon>
        <taxon>Roseobacteraceae</taxon>
        <taxon>Sulfitobacter</taxon>
    </lineage>
</organism>
<dbReference type="PANTHER" id="PTHR36999">
    <property type="entry name" value="ISOCITRATE DEHYDROGENASE [NADP]"/>
    <property type="match status" value="1"/>
</dbReference>
<evidence type="ECO:0000256" key="4">
    <source>
        <dbReference type="ARBA" id="ARBA00022532"/>
    </source>
</evidence>
<accession>A0A2T6CG64</accession>
<keyword evidence="3" id="KW-0329">Glyoxylate bypass</keyword>
<evidence type="ECO:0000256" key="8">
    <source>
        <dbReference type="ARBA" id="ARBA00023002"/>
    </source>
</evidence>
<evidence type="ECO:0000256" key="5">
    <source>
        <dbReference type="ARBA" id="ARBA00022723"/>
    </source>
</evidence>
<dbReference type="EMBL" id="QBKU01000004">
    <property type="protein sequence ID" value="PTX74492.1"/>
    <property type="molecule type" value="Genomic_DNA"/>
</dbReference>
<dbReference type="GO" id="GO:0046872">
    <property type="term" value="F:metal ion binding"/>
    <property type="evidence" value="ECO:0007669"/>
    <property type="project" value="UniProtKB-KW"/>
</dbReference>
<comment type="caution">
    <text evidence="11">The sequence shown here is derived from an EMBL/GenBank/DDBJ whole genome shotgun (WGS) entry which is preliminary data.</text>
</comment>
<gene>
    <name evidence="11" type="ORF">C8N31_104374</name>
</gene>
<keyword evidence="6" id="KW-0460">Magnesium</keyword>